<gene>
    <name evidence="2" type="ORF">SAY86_015632</name>
</gene>
<name>A0AAN7LAU2_TRANT</name>
<feature type="compositionally biased region" description="Polar residues" evidence="1">
    <location>
        <begin position="25"/>
        <end position="43"/>
    </location>
</feature>
<feature type="compositionally biased region" description="Low complexity" evidence="1">
    <location>
        <begin position="58"/>
        <end position="68"/>
    </location>
</feature>
<feature type="region of interest" description="Disordered" evidence="1">
    <location>
        <begin position="168"/>
        <end position="198"/>
    </location>
</feature>
<protein>
    <submittedName>
        <fullName evidence="2">Uncharacterized protein</fullName>
    </submittedName>
</protein>
<comment type="caution">
    <text evidence="2">The sequence shown here is derived from an EMBL/GenBank/DDBJ whole genome shotgun (WGS) entry which is preliminary data.</text>
</comment>
<dbReference type="Proteomes" id="UP001346149">
    <property type="component" value="Unassembled WGS sequence"/>
</dbReference>
<dbReference type="EMBL" id="JAXQNO010000016">
    <property type="protein sequence ID" value="KAK4781530.1"/>
    <property type="molecule type" value="Genomic_DNA"/>
</dbReference>
<reference evidence="2 3" key="1">
    <citation type="journal article" date="2023" name="Hortic Res">
        <title>Pangenome of water caltrop reveals structural variations and asymmetric subgenome divergence after allopolyploidization.</title>
        <authorList>
            <person name="Zhang X."/>
            <person name="Chen Y."/>
            <person name="Wang L."/>
            <person name="Yuan Y."/>
            <person name="Fang M."/>
            <person name="Shi L."/>
            <person name="Lu R."/>
            <person name="Comes H.P."/>
            <person name="Ma Y."/>
            <person name="Chen Y."/>
            <person name="Huang G."/>
            <person name="Zhou Y."/>
            <person name="Zheng Z."/>
            <person name="Qiu Y."/>
        </authorList>
    </citation>
    <scope>NUCLEOTIDE SEQUENCE [LARGE SCALE GENOMIC DNA]</scope>
    <source>
        <strain evidence="2">F231</strain>
    </source>
</reference>
<accession>A0AAN7LAU2</accession>
<organism evidence="2 3">
    <name type="scientific">Trapa natans</name>
    <name type="common">Water chestnut</name>
    <dbReference type="NCBI Taxonomy" id="22666"/>
    <lineage>
        <taxon>Eukaryota</taxon>
        <taxon>Viridiplantae</taxon>
        <taxon>Streptophyta</taxon>
        <taxon>Embryophyta</taxon>
        <taxon>Tracheophyta</taxon>
        <taxon>Spermatophyta</taxon>
        <taxon>Magnoliopsida</taxon>
        <taxon>eudicotyledons</taxon>
        <taxon>Gunneridae</taxon>
        <taxon>Pentapetalae</taxon>
        <taxon>rosids</taxon>
        <taxon>malvids</taxon>
        <taxon>Myrtales</taxon>
        <taxon>Lythraceae</taxon>
        <taxon>Trapa</taxon>
    </lineage>
</organism>
<dbReference type="AlphaFoldDB" id="A0AAN7LAU2"/>
<sequence length="258" mass="27655">MAHRVATNTSLIAPPPLPSSLLESKTSIQSLGPGISTVSSPSRPRSYGTWPALPSSPPSASTPSAPSHSYSSAIWDGERLGDVVWAGVWCGAARHVRGIHAEVMDHSQLHRGGSALRFHCLDLEADWPDKEYLRCSRDVSAMDDTPALHLRHELPHCQVPAGLEQNHSNSGDLCGGAGPPHRLQLAPDAKAGMGPSQGQCGPQRLLGGYHSCLARLHLQWHMRSGLVGVLMEGLPQPLELCATFPHLRRNALVSYPPS</sequence>
<evidence type="ECO:0000313" key="3">
    <source>
        <dbReference type="Proteomes" id="UP001346149"/>
    </source>
</evidence>
<evidence type="ECO:0000313" key="2">
    <source>
        <dbReference type="EMBL" id="KAK4781530.1"/>
    </source>
</evidence>
<proteinExistence type="predicted"/>
<evidence type="ECO:0000256" key="1">
    <source>
        <dbReference type="SAM" id="MobiDB-lite"/>
    </source>
</evidence>
<keyword evidence="3" id="KW-1185">Reference proteome</keyword>
<feature type="region of interest" description="Disordered" evidence="1">
    <location>
        <begin position="1"/>
        <end position="68"/>
    </location>
</feature>